<dbReference type="InterPro" id="IPR041539">
    <property type="entry name" value="CxC5"/>
</dbReference>
<dbReference type="EMBL" id="CAJOBA010054770">
    <property type="protein sequence ID" value="CAF4277566.1"/>
    <property type="molecule type" value="Genomic_DNA"/>
</dbReference>
<evidence type="ECO:0000313" key="3">
    <source>
        <dbReference type="EMBL" id="CAF4277566.1"/>
    </source>
</evidence>
<evidence type="ECO:0000313" key="2">
    <source>
        <dbReference type="EMBL" id="CAF1487988.1"/>
    </source>
</evidence>
<dbReference type="Pfam" id="PF18718">
    <property type="entry name" value="CxC5"/>
    <property type="match status" value="1"/>
</dbReference>
<name>A0A8S2FJU7_9BILA</name>
<feature type="domain" description="CxC5 like cysteine cluster associated with KDZ" evidence="1">
    <location>
        <begin position="114"/>
        <end position="225"/>
    </location>
</feature>
<organism evidence="2 4">
    <name type="scientific">Didymodactylos carnosus</name>
    <dbReference type="NCBI Taxonomy" id="1234261"/>
    <lineage>
        <taxon>Eukaryota</taxon>
        <taxon>Metazoa</taxon>
        <taxon>Spiralia</taxon>
        <taxon>Gnathifera</taxon>
        <taxon>Rotifera</taxon>
        <taxon>Eurotatoria</taxon>
        <taxon>Bdelloidea</taxon>
        <taxon>Philodinida</taxon>
        <taxon>Philodinidae</taxon>
        <taxon>Didymodactylos</taxon>
    </lineage>
</organism>
<comment type="caution">
    <text evidence="2">The sequence shown here is derived from an EMBL/GenBank/DDBJ whole genome shotgun (WGS) entry which is preliminary data.</text>
</comment>
<dbReference type="AlphaFoldDB" id="A0A8S2FJU7"/>
<gene>
    <name evidence="2" type="ORF">OVA965_LOCUS36364</name>
    <name evidence="3" type="ORF">TMI583_LOCUS37374</name>
</gene>
<dbReference type="Proteomes" id="UP000682733">
    <property type="component" value="Unassembled WGS sequence"/>
</dbReference>
<evidence type="ECO:0000259" key="1">
    <source>
        <dbReference type="Pfam" id="PF18718"/>
    </source>
</evidence>
<accession>A0A8S2FJU7</accession>
<dbReference type="Proteomes" id="UP000677228">
    <property type="component" value="Unassembled WGS sequence"/>
</dbReference>
<protein>
    <recommendedName>
        <fullName evidence="1">CxC5 like cysteine cluster associated with KDZ domain-containing protein</fullName>
    </recommendedName>
</protein>
<dbReference type="EMBL" id="CAJNOK010032815">
    <property type="protein sequence ID" value="CAF1487988.1"/>
    <property type="molecule type" value="Genomic_DNA"/>
</dbReference>
<evidence type="ECO:0000313" key="4">
    <source>
        <dbReference type="Proteomes" id="UP000677228"/>
    </source>
</evidence>
<proteinExistence type="predicted"/>
<sequence>MMDAHSLLYDAKVNEVELVFLKLSKILSPKLIVVIIKLDKTIPNALKTKYQHITHIINMLTNKTYSKENIIHILSTIESNQQLQSYFDHDINVNGIIHDYKQRTDILDTHDICIINLLPFTNVCVNCNDLIIITKYVNVTVIGIDYNTHALLYHGNCKNCHMNYYHNYYCDNVLKIKYVQDKIIEKSQYLHFGGEFVFDRQVFVLFTANLLKSYMTFNGFSDAYDYILKELHYLNYMKK</sequence>
<reference evidence="2" key="1">
    <citation type="submission" date="2021-02" db="EMBL/GenBank/DDBJ databases">
        <authorList>
            <person name="Nowell W R."/>
        </authorList>
    </citation>
    <scope>NUCLEOTIDE SEQUENCE</scope>
</reference>